<dbReference type="AlphaFoldDB" id="A0A8H6EEG6"/>
<protein>
    <submittedName>
        <fullName evidence="1">Uncharacterized protein</fullName>
    </submittedName>
</protein>
<comment type="caution">
    <text evidence="1">The sequence shown here is derived from an EMBL/GenBank/DDBJ whole genome shotgun (WGS) entry which is preliminary data.</text>
</comment>
<dbReference type="EMBL" id="JABFCT010000019">
    <property type="protein sequence ID" value="KAF5868905.1"/>
    <property type="molecule type" value="Genomic_DNA"/>
</dbReference>
<evidence type="ECO:0000313" key="2">
    <source>
        <dbReference type="Proteomes" id="UP000531561"/>
    </source>
</evidence>
<accession>A0A8H6EEG6</accession>
<reference evidence="1 2" key="1">
    <citation type="journal article" date="2020" name="Phytopathology">
        <title>A high-quality genome resource of Botrytis fragariae, a new and rapidly spreading fungal pathogen causing strawberry gray mold in the U.S.A.</title>
        <authorList>
            <person name="Wu Y."/>
            <person name="Saski C.A."/>
            <person name="Schnabel G."/>
            <person name="Xiao S."/>
            <person name="Hu M."/>
        </authorList>
    </citation>
    <scope>NUCLEOTIDE SEQUENCE [LARGE SCALE GENOMIC DNA]</scope>
    <source>
        <strain evidence="1 2">BVB16</strain>
    </source>
</reference>
<dbReference type="Proteomes" id="UP000531561">
    <property type="component" value="Unassembled WGS sequence"/>
</dbReference>
<sequence>MKAQSSGFHGVTTREVGSVLRRRDRKLNSQSVLFHETSCKCYDVLHHLKRGSDAHTRTRRSATTTTVFSTPKLPVCEETFTGTNENDLTFEILEIEIGDRQRLEAKVVEVAVECSQTQHVKISYERHLLRHPDVPRP</sequence>
<gene>
    <name evidence="1" type="ORF">Bfra_011870</name>
</gene>
<proteinExistence type="predicted"/>
<keyword evidence="2" id="KW-1185">Reference proteome</keyword>
<dbReference type="GeneID" id="59265888"/>
<dbReference type="RefSeq" id="XP_037187854.1">
    <property type="nucleotide sequence ID" value="XM_037342196.1"/>
</dbReference>
<dbReference type="OrthoDB" id="10603668at2759"/>
<evidence type="ECO:0000313" key="1">
    <source>
        <dbReference type="EMBL" id="KAF5868905.1"/>
    </source>
</evidence>
<name>A0A8H6EEG6_9HELO</name>
<organism evidence="1 2">
    <name type="scientific">Botrytis fragariae</name>
    <dbReference type="NCBI Taxonomy" id="1964551"/>
    <lineage>
        <taxon>Eukaryota</taxon>
        <taxon>Fungi</taxon>
        <taxon>Dikarya</taxon>
        <taxon>Ascomycota</taxon>
        <taxon>Pezizomycotina</taxon>
        <taxon>Leotiomycetes</taxon>
        <taxon>Helotiales</taxon>
        <taxon>Sclerotiniaceae</taxon>
        <taxon>Botrytis</taxon>
    </lineage>
</organism>